<dbReference type="EMBL" id="JAZDQT010000002">
    <property type="protein sequence ID" value="MEE1945662.1"/>
    <property type="molecule type" value="Genomic_DNA"/>
</dbReference>
<evidence type="ECO:0000313" key="5">
    <source>
        <dbReference type="Proteomes" id="UP001336835"/>
    </source>
</evidence>
<evidence type="ECO:0000313" key="4">
    <source>
        <dbReference type="EMBL" id="MEE1945662.1"/>
    </source>
</evidence>
<name>A0ABU7I864_9SPHI</name>
<keyword evidence="1" id="KW-0472">Membrane</keyword>
<feature type="domain" description="Cytochrome C Planctomycete-type" evidence="2">
    <location>
        <begin position="171"/>
        <end position="217"/>
    </location>
</feature>
<sequence length="468" mass="50918">MLELLGRFHPVLVHLPIGILLIACLFLLLSLSPKFETLKPAIGITLFLGMLGAVFSCITGYLLAQSGDYEGKLVGNHQWMGIATAAVSLLLLLVYKYTKSNKISGITALALIVLVSVTGHLGGSLTHGADYLTAPLKDGGSKTTMAIPPIANIQEALIYQAAIQPLLQNRCYSCHGSEKQKGKLRLDEPAFILKGGAAGHTVVPGKADESELIKRILLPISNEDHMAPKEKPQLTAHEIELLKWWINSGAPFNKKIKDLKQPDNIKPVLAALQKGTTANAEEKGSDIPEKEVGPASEQALKDLKDAGVMVVPVAQQSNYLSANFINANALSEQVMDKVKAIKDQLIWVKLERKDASDATLKALKDCKNIIRLSLNNSQVTDNGLTSLKSLAELRSLSLVGTAVSAKGVVQLAQLKKLQYIYLYQTQVRRTDWDNLKKLFPQAKLDSGNYQVPTLPKDTIEVKAPETKK</sequence>
<keyword evidence="5" id="KW-1185">Reference proteome</keyword>
<evidence type="ECO:0000259" key="2">
    <source>
        <dbReference type="Pfam" id="PF07635"/>
    </source>
</evidence>
<keyword evidence="1" id="KW-1133">Transmembrane helix</keyword>
<dbReference type="SUPFAM" id="SSF46626">
    <property type="entry name" value="Cytochrome c"/>
    <property type="match status" value="1"/>
</dbReference>
<feature type="transmembrane region" description="Helical" evidence="1">
    <location>
        <begin position="12"/>
        <end position="29"/>
    </location>
</feature>
<dbReference type="InterPro" id="IPR011429">
    <property type="entry name" value="Cyt_c_Planctomycete-type"/>
</dbReference>
<organism evidence="4 5">
    <name type="scientific">Pedobacter albus</name>
    <dbReference type="NCBI Taxonomy" id="3113905"/>
    <lineage>
        <taxon>Bacteria</taxon>
        <taxon>Pseudomonadati</taxon>
        <taxon>Bacteroidota</taxon>
        <taxon>Sphingobacteriia</taxon>
        <taxon>Sphingobacteriales</taxon>
        <taxon>Sphingobacteriaceae</taxon>
        <taxon>Pedobacter</taxon>
    </lineage>
</organism>
<protein>
    <submittedName>
        <fullName evidence="4">C-type cytochrome domain-containing protein</fullName>
    </submittedName>
</protein>
<gene>
    <name evidence="4" type="ORF">VRU48_11140</name>
</gene>
<dbReference type="RefSeq" id="WP_330108000.1">
    <property type="nucleotide sequence ID" value="NZ_JAZDQT010000002.1"/>
</dbReference>
<accession>A0ABU7I864</accession>
<evidence type="ECO:0000259" key="3">
    <source>
        <dbReference type="Pfam" id="PF09990"/>
    </source>
</evidence>
<feature type="transmembrane region" description="Helical" evidence="1">
    <location>
        <begin position="76"/>
        <end position="94"/>
    </location>
</feature>
<dbReference type="InterPro" id="IPR036909">
    <property type="entry name" value="Cyt_c-like_dom_sf"/>
</dbReference>
<keyword evidence="1" id="KW-0812">Transmembrane</keyword>
<dbReference type="Proteomes" id="UP001336835">
    <property type="component" value="Unassembled WGS sequence"/>
</dbReference>
<feature type="transmembrane region" description="Helical" evidence="1">
    <location>
        <begin position="106"/>
        <end position="125"/>
    </location>
</feature>
<proteinExistence type="predicted"/>
<feature type="transmembrane region" description="Helical" evidence="1">
    <location>
        <begin position="41"/>
        <end position="64"/>
    </location>
</feature>
<comment type="caution">
    <text evidence="4">The sequence shown here is derived from an EMBL/GenBank/DDBJ whole genome shotgun (WGS) entry which is preliminary data.</text>
</comment>
<evidence type="ECO:0000256" key="1">
    <source>
        <dbReference type="SAM" id="Phobius"/>
    </source>
</evidence>
<reference evidence="4 5" key="1">
    <citation type="submission" date="2024-01" db="EMBL/GenBank/DDBJ databases">
        <title>Pedobacter sp. nov., isolated from fresh soil.</title>
        <authorList>
            <person name="Le N.T.T."/>
        </authorList>
    </citation>
    <scope>NUCLEOTIDE SEQUENCE [LARGE SCALE GENOMIC DNA]</scope>
    <source>
        <strain evidence="4 5">KR3-3</strain>
    </source>
</reference>
<dbReference type="PANTHER" id="PTHR35889:SF3">
    <property type="entry name" value="F-BOX DOMAIN-CONTAINING PROTEIN"/>
    <property type="match status" value="1"/>
</dbReference>
<dbReference type="PANTHER" id="PTHR35889">
    <property type="entry name" value="CYCLOINULO-OLIGOSACCHARIDE FRUCTANOTRANSFERASE-RELATED"/>
    <property type="match status" value="1"/>
</dbReference>
<dbReference type="Gene3D" id="3.80.10.10">
    <property type="entry name" value="Ribonuclease Inhibitor"/>
    <property type="match status" value="1"/>
</dbReference>
<dbReference type="PROSITE" id="PS51257">
    <property type="entry name" value="PROKAR_LIPOPROTEIN"/>
    <property type="match status" value="1"/>
</dbReference>
<dbReference type="InterPro" id="IPR032675">
    <property type="entry name" value="LRR_dom_sf"/>
</dbReference>
<dbReference type="Pfam" id="PF07635">
    <property type="entry name" value="PSCyt1"/>
    <property type="match status" value="1"/>
</dbReference>
<dbReference type="Pfam" id="PF09990">
    <property type="entry name" value="DUF2231"/>
    <property type="match status" value="1"/>
</dbReference>
<dbReference type="InterPro" id="IPR019251">
    <property type="entry name" value="DUF2231_TM"/>
</dbReference>
<dbReference type="SUPFAM" id="SSF52047">
    <property type="entry name" value="RNI-like"/>
    <property type="match status" value="1"/>
</dbReference>
<feature type="domain" description="DUF2231" evidence="3">
    <location>
        <begin position="8"/>
        <end position="126"/>
    </location>
</feature>